<gene>
    <name evidence="3" type="ORF">NDU88_007538</name>
</gene>
<dbReference type="SUPFAM" id="SSF50630">
    <property type="entry name" value="Acid proteases"/>
    <property type="match status" value="1"/>
</dbReference>
<evidence type="ECO:0000313" key="4">
    <source>
        <dbReference type="Proteomes" id="UP001066276"/>
    </source>
</evidence>
<name>A0AAV7RTI8_PLEWA</name>
<feature type="domain" description="Peptidase A2" evidence="2">
    <location>
        <begin position="53"/>
        <end position="76"/>
    </location>
</feature>
<organism evidence="3 4">
    <name type="scientific">Pleurodeles waltl</name>
    <name type="common">Iberian ribbed newt</name>
    <dbReference type="NCBI Taxonomy" id="8319"/>
    <lineage>
        <taxon>Eukaryota</taxon>
        <taxon>Metazoa</taxon>
        <taxon>Chordata</taxon>
        <taxon>Craniata</taxon>
        <taxon>Vertebrata</taxon>
        <taxon>Euteleostomi</taxon>
        <taxon>Amphibia</taxon>
        <taxon>Batrachia</taxon>
        <taxon>Caudata</taxon>
        <taxon>Salamandroidea</taxon>
        <taxon>Salamandridae</taxon>
        <taxon>Pleurodelinae</taxon>
        <taxon>Pleurodeles</taxon>
    </lineage>
</organism>
<dbReference type="InterPro" id="IPR001995">
    <property type="entry name" value="Peptidase_A2_cat"/>
</dbReference>
<keyword evidence="1" id="KW-0378">Hydrolase</keyword>
<dbReference type="Proteomes" id="UP001066276">
    <property type="component" value="Chromosome 5"/>
</dbReference>
<keyword evidence="4" id="KW-1185">Reference proteome</keyword>
<reference evidence="3" key="1">
    <citation type="journal article" date="2022" name="bioRxiv">
        <title>Sequencing and chromosome-scale assembly of the giantPleurodeles waltlgenome.</title>
        <authorList>
            <person name="Brown T."/>
            <person name="Elewa A."/>
            <person name="Iarovenko S."/>
            <person name="Subramanian E."/>
            <person name="Araus A.J."/>
            <person name="Petzold A."/>
            <person name="Susuki M."/>
            <person name="Suzuki K.-i.T."/>
            <person name="Hayashi T."/>
            <person name="Toyoda A."/>
            <person name="Oliveira C."/>
            <person name="Osipova E."/>
            <person name="Leigh N.D."/>
            <person name="Simon A."/>
            <person name="Yun M.H."/>
        </authorList>
    </citation>
    <scope>NUCLEOTIDE SEQUENCE</scope>
    <source>
        <strain evidence="3">20211129_DDA</strain>
        <tissue evidence="3">Liver</tissue>
    </source>
</reference>
<dbReference type="AlphaFoldDB" id="A0AAV7RTI8"/>
<comment type="caution">
    <text evidence="3">The sequence shown here is derived from an EMBL/GenBank/DDBJ whole genome shotgun (WGS) entry which is preliminary data.</text>
</comment>
<dbReference type="EMBL" id="JANPWB010000009">
    <property type="protein sequence ID" value="KAJ1154795.1"/>
    <property type="molecule type" value="Genomic_DNA"/>
</dbReference>
<evidence type="ECO:0000259" key="2">
    <source>
        <dbReference type="PROSITE" id="PS50175"/>
    </source>
</evidence>
<dbReference type="GO" id="GO:0004190">
    <property type="term" value="F:aspartic-type endopeptidase activity"/>
    <property type="evidence" value="ECO:0007669"/>
    <property type="project" value="InterPro"/>
</dbReference>
<sequence length="274" mass="30996">MCAEWPKSKSVAACEDRCELTDRIRSIGGDDNVVSDKRESRPKAWFTVQRASVELMVDTGSKYTIISKEVFMKNWPHLERTAKDICPGGYQGKEIEILGSFSFVICFKTRETFWKVYVAESGPPILGWMHQYDLNIIVNPRGSEQILIVDDVDGNVILEEVKEVFREELGELTGYVHKIRMKPGAVAVKHKVRKFARIGTPQALAPKHSILPKSPPPDYPDRSRRSCDLCCQHLKATLKNSGQYCDSMVHRLGVTVQALTQRWLPGARPLHCAQ</sequence>
<dbReference type="GO" id="GO:0006508">
    <property type="term" value="P:proteolysis"/>
    <property type="evidence" value="ECO:0007669"/>
    <property type="project" value="InterPro"/>
</dbReference>
<proteinExistence type="predicted"/>
<evidence type="ECO:0000256" key="1">
    <source>
        <dbReference type="ARBA" id="ARBA00022801"/>
    </source>
</evidence>
<accession>A0AAV7RTI8</accession>
<protein>
    <recommendedName>
        <fullName evidence="2">Peptidase A2 domain-containing protein</fullName>
    </recommendedName>
</protein>
<dbReference type="PROSITE" id="PS50175">
    <property type="entry name" value="ASP_PROT_RETROV"/>
    <property type="match status" value="1"/>
</dbReference>
<evidence type="ECO:0000313" key="3">
    <source>
        <dbReference type="EMBL" id="KAJ1154795.1"/>
    </source>
</evidence>
<dbReference type="Gene3D" id="2.40.70.10">
    <property type="entry name" value="Acid Proteases"/>
    <property type="match status" value="1"/>
</dbReference>
<dbReference type="InterPro" id="IPR021109">
    <property type="entry name" value="Peptidase_aspartic_dom_sf"/>
</dbReference>